<sequence>MFEYSIRHLSRILKSFGMKYSKPYQQDYRRPENAEEELKKT</sequence>
<protein>
    <submittedName>
        <fullName evidence="1">Transcriptional regulator</fullName>
    </submittedName>
</protein>
<evidence type="ECO:0000313" key="1">
    <source>
        <dbReference type="EMBL" id="OFV68582.1"/>
    </source>
</evidence>
<keyword evidence="2" id="KW-1185">Reference proteome</keyword>
<accession>A0A1F2PCH3</accession>
<comment type="caution">
    <text evidence="1">The sequence shown here is derived from an EMBL/GenBank/DDBJ whole genome shotgun (WGS) entry which is preliminary data.</text>
</comment>
<name>A0A1F2PCH3_9EURY</name>
<proteinExistence type="predicted"/>
<reference evidence="1" key="1">
    <citation type="submission" date="2016-05" db="EMBL/GenBank/DDBJ databases">
        <title>Microbial consortia oxidize butane by reversing methanogenesis.</title>
        <authorList>
            <person name="Laso-Perez R."/>
            <person name="Richter M."/>
            <person name="Wegener G."/>
            <person name="Musat F."/>
        </authorList>
    </citation>
    <scope>NUCLEOTIDE SEQUENCE [LARGE SCALE GENOMIC DNA]</scope>
    <source>
        <strain evidence="1">BOX2</strain>
    </source>
</reference>
<gene>
    <name evidence="1" type="ORF">SCAL_000258</name>
</gene>
<organism evidence="1 2">
    <name type="scientific">Candidatus Syntropharchaeum caldarium</name>
    <dbReference type="NCBI Taxonomy" id="1838285"/>
    <lineage>
        <taxon>Archaea</taxon>
        <taxon>Methanobacteriati</taxon>
        <taxon>Methanobacteriota</taxon>
        <taxon>Stenosarchaea group</taxon>
        <taxon>Methanomicrobia</taxon>
        <taxon>Methanosarcinales</taxon>
        <taxon>ANME-2 cluster</taxon>
        <taxon>Candidatus Syntropharchaeum</taxon>
    </lineage>
</organism>
<dbReference type="EMBL" id="LYOS01000001">
    <property type="protein sequence ID" value="OFV68582.1"/>
    <property type="molecule type" value="Genomic_DNA"/>
</dbReference>
<dbReference type="AlphaFoldDB" id="A0A1F2PCH3"/>
<dbReference type="Proteomes" id="UP000186940">
    <property type="component" value="Unassembled WGS sequence"/>
</dbReference>
<evidence type="ECO:0000313" key="2">
    <source>
        <dbReference type="Proteomes" id="UP000186940"/>
    </source>
</evidence>